<reference evidence="2 3" key="1">
    <citation type="submission" date="2020-02" db="EMBL/GenBank/DDBJ databases">
        <authorList>
            <person name="Ma Q."/>
            <person name="Huang Y."/>
            <person name="Song X."/>
            <person name="Pei D."/>
        </authorList>
    </citation>
    <scope>NUCLEOTIDE SEQUENCE [LARGE SCALE GENOMIC DNA]</scope>
    <source>
        <strain evidence="2">Sxm20200214</strain>
        <tissue evidence="2">Leaf</tissue>
    </source>
</reference>
<feature type="region of interest" description="Disordered" evidence="1">
    <location>
        <begin position="60"/>
        <end position="85"/>
    </location>
</feature>
<sequence>MLSVSEPVVDHSEISQHILSSTVHYPVSTPHGHPAHQSIISRTSPGLIASFLGSDRPTLSIHDQMYTSDPSNRSSEQTDNVSHRI</sequence>
<gene>
    <name evidence="2" type="ORF">Bca52824_086181</name>
</gene>
<dbReference type="Proteomes" id="UP000886595">
    <property type="component" value="Unassembled WGS sequence"/>
</dbReference>
<evidence type="ECO:0000256" key="1">
    <source>
        <dbReference type="SAM" id="MobiDB-lite"/>
    </source>
</evidence>
<comment type="caution">
    <text evidence="2">The sequence shown here is derived from an EMBL/GenBank/DDBJ whole genome shotgun (WGS) entry which is preliminary data.</text>
</comment>
<accession>A0A8X7P9H9</accession>
<feature type="compositionally biased region" description="Polar residues" evidence="1">
    <location>
        <begin position="65"/>
        <end position="85"/>
    </location>
</feature>
<evidence type="ECO:0000313" key="2">
    <source>
        <dbReference type="EMBL" id="KAG2246553.1"/>
    </source>
</evidence>
<evidence type="ECO:0000313" key="3">
    <source>
        <dbReference type="Proteomes" id="UP000886595"/>
    </source>
</evidence>
<proteinExistence type="predicted"/>
<protein>
    <submittedName>
        <fullName evidence="2">Uncharacterized protein</fullName>
    </submittedName>
</protein>
<organism evidence="2 3">
    <name type="scientific">Brassica carinata</name>
    <name type="common">Ethiopian mustard</name>
    <name type="synonym">Abyssinian cabbage</name>
    <dbReference type="NCBI Taxonomy" id="52824"/>
    <lineage>
        <taxon>Eukaryota</taxon>
        <taxon>Viridiplantae</taxon>
        <taxon>Streptophyta</taxon>
        <taxon>Embryophyta</taxon>
        <taxon>Tracheophyta</taxon>
        <taxon>Spermatophyta</taxon>
        <taxon>Magnoliopsida</taxon>
        <taxon>eudicotyledons</taxon>
        <taxon>Gunneridae</taxon>
        <taxon>Pentapetalae</taxon>
        <taxon>rosids</taxon>
        <taxon>malvids</taxon>
        <taxon>Brassicales</taxon>
        <taxon>Brassicaceae</taxon>
        <taxon>Brassiceae</taxon>
        <taxon>Brassica</taxon>
    </lineage>
</organism>
<name>A0A8X7P9H9_BRACI</name>
<dbReference type="EMBL" id="JAAMPC010000017">
    <property type="protein sequence ID" value="KAG2246553.1"/>
    <property type="molecule type" value="Genomic_DNA"/>
</dbReference>
<keyword evidence="3" id="KW-1185">Reference proteome</keyword>
<dbReference type="AlphaFoldDB" id="A0A8X7P9H9"/>